<comment type="caution">
    <text evidence="2">The sequence shown here is derived from an EMBL/GenBank/DDBJ whole genome shotgun (WGS) entry which is preliminary data.</text>
</comment>
<dbReference type="EMBL" id="JAOYFB010000001">
    <property type="protein sequence ID" value="KAK4002420.1"/>
    <property type="molecule type" value="Genomic_DNA"/>
</dbReference>
<proteinExistence type="predicted"/>
<dbReference type="Proteomes" id="UP001234178">
    <property type="component" value="Unassembled WGS sequence"/>
</dbReference>
<reference evidence="2 3" key="1">
    <citation type="journal article" date="2023" name="Nucleic Acids Res.">
        <title>The hologenome of Daphnia magna reveals possible DNA methylation and microbiome-mediated evolution of the host genome.</title>
        <authorList>
            <person name="Chaturvedi A."/>
            <person name="Li X."/>
            <person name="Dhandapani V."/>
            <person name="Marshall H."/>
            <person name="Kissane S."/>
            <person name="Cuenca-Cambronero M."/>
            <person name="Asole G."/>
            <person name="Calvet F."/>
            <person name="Ruiz-Romero M."/>
            <person name="Marangio P."/>
            <person name="Guigo R."/>
            <person name="Rago D."/>
            <person name="Mirbahai L."/>
            <person name="Eastwood N."/>
            <person name="Colbourne J.K."/>
            <person name="Zhou J."/>
            <person name="Mallon E."/>
            <person name="Orsini L."/>
        </authorList>
    </citation>
    <scope>NUCLEOTIDE SEQUENCE [LARGE SCALE GENOMIC DNA]</scope>
    <source>
        <strain evidence="2">LRV0_1</strain>
    </source>
</reference>
<protein>
    <submittedName>
        <fullName evidence="2">Uncharacterized protein</fullName>
    </submittedName>
</protein>
<evidence type="ECO:0000313" key="3">
    <source>
        <dbReference type="Proteomes" id="UP001234178"/>
    </source>
</evidence>
<name>A0ABQ9YP82_9CRUS</name>
<sequence>MRTTSSARGGRKEKKKARRKRTGGAKRSRRIPIIDHSNPRPGGYPPSIAGCHPISILVAARLLGALPSACLKAFQIRVLQQAQRPTSMQTFVEARRTKE</sequence>
<evidence type="ECO:0000256" key="1">
    <source>
        <dbReference type="SAM" id="MobiDB-lite"/>
    </source>
</evidence>
<feature type="region of interest" description="Disordered" evidence="1">
    <location>
        <begin position="1"/>
        <end position="45"/>
    </location>
</feature>
<feature type="compositionally biased region" description="Basic residues" evidence="1">
    <location>
        <begin position="9"/>
        <end position="30"/>
    </location>
</feature>
<keyword evidence="3" id="KW-1185">Reference proteome</keyword>
<accession>A0ABQ9YP82</accession>
<evidence type="ECO:0000313" key="2">
    <source>
        <dbReference type="EMBL" id="KAK4002420.1"/>
    </source>
</evidence>
<organism evidence="2 3">
    <name type="scientific">Daphnia magna</name>
    <dbReference type="NCBI Taxonomy" id="35525"/>
    <lineage>
        <taxon>Eukaryota</taxon>
        <taxon>Metazoa</taxon>
        <taxon>Ecdysozoa</taxon>
        <taxon>Arthropoda</taxon>
        <taxon>Crustacea</taxon>
        <taxon>Branchiopoda</taxon>
        <taxon>Diplostraca</taxon>
        <taxon>Cladocera</taxon>
        <taxon>Anomopoda</taxon>
        <taxon>Daphniidae</taxon>
        <taxon>Daphnia</taxon>
    </lineage>
</organism>
<gene>
    <name evidence="2" type="ORF">OUZ56_004248</name>
</gene>